<reference evidence="2" key="1">
    <citation type="submission" date="2016-10" db="EMBL/GenBank/DDBJ databases">
        <authorList>
            <person name="Varghese N."/>
            <person name="Submissions S."/>
        </authorList>
    </citation>
    <scope>NUCLEOTIDE SEQUENCE [LARGE SCALE GENOMIC DNA]</scope>
    <source>
        <strain evidence="2">DSM 17101</strain>
    </source>
</reference>
<organism evidence="1 2">
    <name type="scientific">Paracidovorax cattleyae</name>
    <dbReference type="NCBI Taxonomy" id="80868"/>
    <lineage>
        <taxon>Bacteria</taxon>
        <taxon>Pseudomonadati</taxon>
        <taxon>Pseudomonadota</taxon>
        <taxon>Betaproteobacteria</taxon>
        <taxon>Burkholderiales</taxon>
        <taxon>Comamonadaceae</taxon>
        <taxon>Paracidovorax</taxon>
    </lineage>
</organism>
<sequence>MTHSFHCAPATRTDQEGARRARMRWAWIVALLLAWWALGAPGRASAQNVDDGFNPGANINVRSFAVQPDGKVLVGG</sequence>
<keyword evidence="2" id="KW-1185">Reference proteome</keyword>
<dbReference type="RefSeq" id="WP_143016060.1">
    <property type="nucleotide sequence ID" value="NZ_FNJL01000091.1"/>
</dbReference>
<dbReference type="AlphaFoldDB" id="A0A1H0WYD3"/>
<accession>A0A1H0WYD3</accession>
<gene>
    <name evidence="1" type="ORF">SAMN04489708_1911</name>
</gene>
<evidence type="ECO:0000313" key="2">
    <source>
        <dbReference type="Proteomes" id="UP000199317"/>
    </source>
</evidence>
<protein>
    <submittedName>
        <fullName evidence="1">Uncharacterized protein</fullName>
    </submittedName>
</protein>
<evidence type="ECO:0000313" key="1">
    <source>
        <dbReference type="EMBL" id="SDP95599.1"/>
    </source>
</evidence>
<feature type="non-terminal residue" evidence="1">
    <location>
        <position position="76"/>
    </location>
</feature>
<dbReference type="Proteomes" id="UP000199317">
    <property type="component" value="Unassembled WGS sequence"/>
</dbReference>
<name>A0A1H0WYD3_9BURK</name>
<proteinExistence type="predicted"/>
<dbReference type="OrthoDB" id="9805017at2"/>
<dbReference type="EMBL" id="FNJL01000091">
    <property type="protein sequence ID" value="SDP95599.1"/>
    <property type="molecule type" value="Genomic_DNA"/>
</dbReference>